<keyword evidence="5 7" id="KW-1133">Transmembrane helix</keyword>
<dbReference type="Pfam" id="PF04239">
    <property type="entry name" value="DUF421"/>
    <property type="match status" value="1"/>
</dbReference>
<proteinExistence type="inferred from homology"/>
<dbReference type="OrthoDB" id="9778331at2"/>
<evidence type="ECO:0000256" key="3">
    <source>
        <dbReference type="ARBA" id="ARBA00022475"/>
    </source>
</evidence>
<protein>
    <submittedName>
        <fullName evidence="9">DUF421 domain-containing protein</fullName>
    </submittedName>
</protein>
<dbReference type="EMBL" id="BJYT01000022">
    <property type="protein sequence ID" value="GEO11482.1"/>
    <property type="molecule type" value="Genomic_DNA"/>
</dbReference>
<name>A0A512BHP1_9BACT</name>
<keyword evidence="10" id="KW-1185">Reference proteome</keyword>
<dbReference type="AlphaFoldDB" id="A0A512BHP1"/>
<keyword evidence="6 7" id="KW-0472">Membrane</keyword>
<evidence type="ECO:0000256" key="6">
    <source>
        <dbReference type="ARBA" id="ARBA00023136"/>
    </source>
</evidence>
<accession>A0A512BHP1</accession>
<keyword evidence="4 7" id="KW-0812">Transmembrane</keyword>
<evidence type="ECO:0000313" key="10">
    <source>
        <dbReference type="Proteomes" id="UP000321513"/>
    </source>
</evidence>
<comment type="caution">
    <text evidence="9">The sequence shown here is derived from an EMBL/GenBank/DDBJ whole genome shotgun (WGS) entry which is preliminary data.</text>
</comment>
<evidence type="ECO:0000256" key="1">
    <source>
        <dbReference type="ARBA" id="ARBA00004651"/>
    </source>
</evidence>
<dbReference type="Gene3D" id="3.30.240.20">
    <property type="entry name" value="bsu07140 like domains"/>
    <property type="match status" value="1"/>
</dbReference>
<feature type="transmembrane region" description="Helical" evidence="7">
    <location>
        <begin position="74"/>
        <end position="98"/>
    </location>
</feature>
<gene>
    <name evidence="9" type="ORF">SAE01_39780</name>
</gene>
<evidence type="ECO:0000313" key="9">
    <source>
        <dbReference type="EMBL" id="GEO11482.1"/>
    </source>
</evidence>
<sequence length="164" mass="18658">MQHIDWAKVFMPDTPILEIIVRGTVTYLALFTLLRIILRRESSNLGITDMLVIVLIADASQNAMAGAYNSIADGVILVAVIIGWSYTLNWLSFNWPFFERLLSPRKLLLVDNGKMIKRNMRKELITDEELMTEVRKAGLTELQQIKVAFMESDGSISIVKNEKE</sequence>
<dbReference type="PANTHER" id="PTHR34582:SF6">
    <property type="entry name" value="UPF0702 TRANSMEMBRANE PROTEIN YCAP"/>
    <property type="match status" value="1"/>
</dbReference>
<comment type="similarity">
    <text evidence="2">Belongs to the UPF0702 family.</text>
</comment>
<evidence type="ECO:0000256" key="5">
    <source>
        <dbReference type="ARBA" id="ARBA00022989"/>
    </source>
</evidence>
<dbReference type="Proteomes" id="UP000321513">
    <property type="component" value="Unassembled WGS sequence"/>
</dbReference>
<organism evidence="9 10">
    <name type="scientific">Segetibacter aerophilus</name>
    <dbReference type="NCBI Taxonomy" id="670293"/>
    <lineage>
        <taxon>Bacteria</taxon>
        <taxon>Pseudomonadati</taxon>
        <taxon>Bacteroidota</taxon>
        <taxon>Chitinophagia</taxon>
        <taxon>Chitinophagales</taxon>
        <taxon>Chitinophagaceae</taxon>
        <taxon>Segetibacter</taxon>
    </lineage>
</organism>
<evidence type="ECO:0000256" key="4">
    <source>
        <dbReference type="ARBA" id="ARBA00022692"/>
    </source>
</evidence>
<comment type="subcellular location">
    <subcellularLocation>
        <location evidence="1">Cell membrane</location>
        <topology evidence="1">Multi-pass membrane protein</topology>
    </subcellularLocation>
</comment>
<dbReference type="InterPro" id="IPR023090">
    <property type="entry name" value="UPF0702_alpha/beta_dom_sf"/>
</dbReference>
<dbReference type="InterPro" id="IPR007353">
    <property type="entry name" value="DUF421"/>
</dbReference>
<dbReference type="RefSeq" id="WP_147205588.1">
    <property type="nucleotide sequence ID" value="NZ_BJYT01000022.1"/>
</dbReference>
<keyword evidence="3" id="KW-1003">Cell membrane</keyword>
<evidence type="ECO:0000259" key="8">
    <source>
        <dbReference type="Pfam" id="PF04239"/>
    </source>
</evidence>
<feature type="transmembrane region" description="Helical" evidence="7">
    <location>
        <begin position="19"/>
        <end position="38"/>
    </location>
</feature>
<dbReference type="GO" id="GO:0005886">
    <property type="term" value="C:plasma membrane"/>
    <property type="evidence" value="ECO:0007669"/>
    <property type="project" value="UniProtKB-SubCell"/>
</dbReference>
<feature type="domain" description="YetF C-terminal" evidence="8">
    <location>
        <begin position="95"/>
        <end position="163"/>
    </location>
</feature>
<reference evidence="9 10" key="1">
    <citation type="submission" date="2019-07" db="EMBL/GenBank/DDBJ databases">
        <title>Whole genome shotgun sequence of Segetibacter aerophilus NBRC 106135.</title>
        <authorList>
            <person name="Hosoyama A."/>
            <person name="Uohara A."/>
            <person name="Ohji S."/>
            <person name="Ichikawa N."/>
        </authorList>
    </citation>
    <scope>NUCLEOTIDE SEQUENCE [LARGE SCALE GENOMIC DNA]</scope>
    <source>
        <strain evidence="9 10">NBRC 106135</strain>
    </source>
</reference>
<evidence type="ECO:0000256" key="2">
    <source>
        <dbReference type="ARBA" id="ARBA00006448"/>
    </source>
</evidence>
<dbReference type="PANTHER" id="PTHR34582">
    <property type="entry name" value="UPF0702 TRANSMEMBRANE PROTEIN YCAP"/>
    <property type="match status" value="1"/>
</dbReference>
<evidence type="ECO:0000256" key="7">
    <source>
        <dbReference type="SAM" id="Phobius"/>
    </source>
</evidence>